<dbReference type="Pfam" id="PF00349">
    <property type="entry name" value="Hexokinase_1"/>
    <property type="match status" value="1"/>
</dbReference>
<evidence type="ECO:0000313" key="15">
    <source>
        <dbReference type="Proteomes" id="UP000031512"/>
    </source>
</evidence>
<sequence length="486" mass="53814">MSDGPSVLREAAEIYRGDYAAPRMLEPDLHTRLEQIILQLTIPISELKVIAHNFYSELMNGLKAHKRHRNLWLPNECCFKMLDSYIANIPTGKECGSYYAIDFGGSNFRAVRIKINGDGKMERIQSSFSLRYSSALGPKGLLDQNATATALFDHFATEIGTVIKQSGDPLAPEKPLKVGFTFSFPCTMLSRNTAILLDWTKDFETGRGTDDQVEGKDVGKLMDEAFKRSNINANVSIILNDTVGTLLSCAYQKPEDYPDCRVGVILGTGFNICYAEDDYASFGYVGKIINIECGNFDKELPITPVDYEIDYYTSNSGRGLLEKLVSGAYLGEIIRRYMILFLRDQTPESMWHVGTFTSIDGSEILNDASEDYKVAKEVALRTWGVEFPYEVLVGLRKICESVFGRSAGLAAAAIAATARKARAYVTAKATVAIDGSLYVKNEWYREKLQEYLEKVTRSDLRGNVVLLASDDGSGKGAAIAAAMFDN</sequence>
<dbReference type="UniPathway" id="UPA00109">
    <property type="reaction ID" value="UER00180"/>
</dbReference>
<dbReference type="STRING" id="1537102.L0B091"/>
<reference evidence="14 15" key="1">
    <citation type="journal article" date="2012" name="BMC Genomics">
        <title>Comparative genomic analysis and phylogenetic position of Theileria equi.</title>
        <authorList>
            <person name="Kappmeyer L.S."/>
            <person name="Thiagarajan M."/>
            <person name="Herndon D.R."/>
            <person name="Ramsay J.D."/>
            <person name="Caler E."/>
            <person name="Djikeng A."/>
            <person name="Gillespie J.J."/>
            <person name="Lau A.O."/>
            <person name="Roalson E.H."/>
            <person name="Silva J.C."/>
            <person name="Silva M.G."/>
            <person name="Suarez C.E."/>
            <person name="Ueti M.W."/>
            <person name="Nene V.M."/>
            <person name="Mealey R.H."/>
            <person name="Knowles D.P."/>
            <person name="Brayton K.A."/>
        </authorList>
    </citation>
    <scope>NUCLEOTIDE SEQUENCE [LARGE SCALE GENOMIC DNA]</scope>
    <source>
        <strain evidence="14 15">WA</strain>
    </source>
</reference>
<dbReference type="eggNOG" id="KOG1369">
    <property type="taxonomic scope" value="Eukaryota"/>
</dbReference>
<keyword evidence="6 11" id="KW-0418">Kinase</keyword>
<dbReference type="EC" id="2.7.1.-" evidence="11"/>
<dbReference type="GO" id="GO:0008865">
    <property type="term" value="F:fructokinase activity"/>
    <property type="evidence" value="ECO:0007669"/>
    <property type="project" value="TreeGrafter"/>
</dbReference>
<evidence type="ECO:0000256" key="10">
    <source>
        <dbReference type="ARBA" id="ARBA00047905"/>
    </source>
</evidence>
<dbReference type="RefSeq" id="XP_004830220.1">
    <property type="nucleotide sequence ID" value="XM_004830163.1"/>
</dbReference>
<evidence type="ECO:0000256" key="1">
    <source>
        <dbReference type="ARBA" id="ARBA00004888"/>
    </source>
</evidence>
<evidence type="ECO:0000256" key="9">
    <source>
        <dbReference type="ARBA" id="ARBA00044613"/>
    </source>
</evidence>
<dbReference type="GO" id="GO:0005524">
    <property type="term" value="F:ATP binding"/>
    <property type="evidence" value="ECO:0007669"/>
    <property type="project" value="UniProtKB-UniRule"/>
</dbReference>
<keyword evidence="8 11" id="KW-0324">Glycolysis</keyword>
<evidence type="ECO:0000259" key="13">
    <source>
        <dbReference type="Pfam" id="PF03727"/>
    </source>
</evidence>
<dbReference type="OrthoDB" id="419537at2759"/>
<dbReference type="GO" id="GO:0005829">
    <property type="term" value="C:cytosol"/>
    <property type="evidence" value="ECO:0007669"/>
    <property type="project" value="TreeGrafter"/>
</dbReference>
<dbReference type="PANTHER" id="PTHR19443:SF16">
    <property type="entry name" value="HEXOKINASE TYPE 1-RELATED"/>
    <property type="match status" value="1"/>
</dbReference>
<feature type="domain" description="Hexokinase N-terminal" evidence="12">
    <location>
        <begin position="33"/>
        <end position="251"/>
    </location>
</feature>
<name>L0B091_THEEQ</name>
<dbReference type="GO" id="GO:0004340">
    <property type="term" value="F:glucokinase activity"/>
    <property type="evidence" value="ECO:0007669"/>
    <property type="project" value="TreeGrafter"/>
</dbReference>
<dbReference type="GO" id="GO:0006096">
    <property type="term" value="P:glycolytic process"/>
    <property type="evidence" value="ECO:0007669"/>
    <property type="project" value="UniProtKB-UniPathway"/>
</dbReference>
<evidence type="ECO:0000256" key="2">
    <source>
        <dbReference type="ARBA" id="ARBA00005028"/>
    </source>
</evidence>
<dbReference type="EMBL" id="CP001669">
    <property type="protein sequence ID" value="AFZ80554.1"/>
    <property type="molecule type" value="Genomic_DNA"/>
</dbReference>
<keyword evidence="4 11" id="KW-0808">Transferase</keyword>
<dbReference type="GO" id="GO:0001678">
    <property type="term" value="P:intracellular glucose homeostasis"/>
    <property type="evidence" value="ECO:0007669"/>
    <property type="project" value="InterPro"/>
</dbReference>
<dbReference type="Gene3D" id="3.40.367.20">
    <property type="match status" value="1"/>
</dbReference>
<dbReference type="InterPro" id="IPR022672">
    <property type="entry name" value="Hexokinase_N"/>
</dbReference>
<keyword evidence="5 11" id="KW-0547">Nucleotide-binding</keyword>
<dbReference type="PRINTS" id="PR00475">
    <property type="entry name" value="HEXOKINASE"/>
</dbReference>
<evidence type="ECO:0000256" key="8">
    <source>
        <dbReference type="ARBA" id="ARBA00023152"/>
    </source>
</evidence>
<dbReference type="GO" id="GO:0005739">
    <property type="term" value="C:mitochondrion"/>
    <property type="evidence" value="ECO:0007669"/>
    <property type="project" value="TreeGrafter"/>
</dbReference>
<protein>
    <recommendedName>
        <fullName evidence="11">Phosphotransferase</fullName>
        <ecNumber evidence="11">2.7.1.-</ecNumber>
    </recommendedName>
</protein>
<comment type="catalytic activity">
    <reaction evidence="9">
        <text>a D-hexose + ATP = a D-hexose 6-phosphate + ADP + H(+)</text>
        <dbReference type="Rhea" id="RHEA:22740"/>
        <dbReference type="ChEBI" id="CHEBI:4194"/>
        <dbReference type="ChEBI" id="CHEBI:15378"/>
        <dbReference type="ChEBI" id="CHEBI:30616"/>
        <dbReference type="ChEBI" id="CHEBI:229467"/>
        <dbReference type="ChEBI" id="CHEBI:456216"/>
        <dbReference type="EC" id="2.7.1.1"/>
    </reaction>
    <physiologicalReaction direction="left-to-right" evidence="9">
        <dbReference type="Rhea" id="RHEA:22741"/>
    </physiologicalReaction>
</comment>
<dbReference type="KEGG" id="beq:BEWA_034110"/>
<dbReference type="PROSITE" id="PS51748">
    <property type="entry name" value="HEXOKINASE_2"/>
    <property type="match status" value="1"/>
</dbReference>
<dbReference type="InterPro" id="IPR022673">
    <property type="entry name" value="Hexokinase_C"/>
</dbReference>
<dbReference type="AlphaFoldDB" id="L0B091"/>
<evidence type="ECO:0000256" key="3">
    <source>
        <dbReference type="ARBA" id="ARBA00009225"/>
    </source>
</evidence>
<evidence type="ECO:0000256" key="5">
    <source>
        <dbReference type="ARBA" id="ARBA00022741"/>
    </source>
</evidence>
<dbReference type="GO" id="GO:0006006">
    <property type="term" value="P:glucose metabolic process"/>
    <property type="evidence" value="ECO:0007669"/>
    <property type="project" value="TreeGrafter"/>
</dbReference>
<keyword evidence="7 11" id="KW-0067">ATP-binding</keyword>
<dbReference type="Proteomes" id="UP000031512">
    <property type="component" value="Chromosome 1"/>
</dbReference>
<dbReference type="GeneID" id="15803784"/>
<evidence type="ECO:0000256" key="6">
    <source>
        <dbReference type="ARBA" id="ARBA00022777"/>
    </source>
</evidence>
<proteinExistence type="inferred from homology"/>
<comment type="pathway">
    <text evidence="1">Carbohydrate degradation; glycolysis; D-glyceraldehyde 3-phosphate and glycerone phosphate from D-glucose: step 1/4.</text>
</comment>
<keyword evidence="15" id="KW-1185">Reference proteome</keyword>
<dbReference type="VEuPathDB" id="PiroplasmaDB:BEWA_034110"/>
<feature type="domain" description="Hexokinase C-terminal" evidence="13">
    <location>
        <begin position="261"/>
        <end position="483"/>
    </location>
</feature>
<dbReference type="Pfam" id="PF03727">
    <property type="entry name" value="Hexokinase_2"/>
    <property type="match status" value="1"/>
</dbReference>
<evidence type="ECO:0000256" key="4">
    <source>
        <dbReference type="ARBA" id="ARBA00022679"/>
    </source>
</evidence>
<dbReference type="InterPro" id="IPR001312">
    <property type="entry name" value="Hexokinase"/>
</dbReference>
<evidence type="ECO:0000259" key="12">
    <source>
        <dbReference type="Pfam" id="PF00349"/>
    </source>
</evidence>
<evidence type="ECO:0000256" key="11">
    <source>
        <dbReference type="RuleBase" id="RU362007"/>
    </source>
</evidence>
<comment type="similarity">
    <text evidence="3 11">Belongs to the hexokinase family.</text>
</comment>
<dbReference type="InterPro" id="IPR043129">
    <property type="entry name" value="ATPase_NBD"/>
</dbReference>
<dbReference type="Gene3D" id="3.30.420.40">
    <property type="match status" value="1"/>
</dbReference>
<evidence type="ECO:0000256" key="7">
    <source>
        <dbReference type="ARBA" id="ARBA00022840"/>
    </source>
</evidence>
<accession>L0B091</accession>
<dbReference type="CDD" id="cd24000">
    <property type="entry name" value="ASKHA_NBD_HK"/>
    <property type="match status" value="1"/>
</dbReference>
<evidence type="ECO:0000313" key="14">
    <source>
        <dbReference type="EMBL" id="AFZ80554.1"/>
    </source>
</evidence>
<gene>
    <name evidence="14" type="ORF">BEWA_034110</name>
</gene>
<dbReference type="SUPFAM" id="SSF53067">
    <property type="entry name" value="Actin-like ATPase domain"/>
    <property type="match status" value="2"/>
</dbReference>
<dbReference type="PANTHER" id="PTHR19443">
    <property type="entry name" value="HEXOKINASE"/>
    <property type="match status" value="1"/>
</dbReference>
<dbReference type="GO" id="GO:0005536">
    <property type="term" value="F:D-glucose binding"/>
    <property type="evidence" value="ECO:0007669"/>
    <property type="project" value="InterPro"/>
</dbReference>
<comment type="catalytic activity">
    <reaction evidence="10">
        <text>D-fructose + ATP = D-fructose 6-phosphate + ADP + H(+)</text>
        <dbReference type="Rhea" id="RHEA:16125"/>
        <dbReference type="ChEBI" id="CHEBI:15378"/>
        <dbReference type="ChEBI" id="CHEBI:30616"/>
        <dbReference type="ChEBI" id="CHEBI:37721"/>
        <dbReference type="ChEBI" id="CHEBI:61527"/>
        <dbReference type="ChEBI" id="CHEBI:456216"/>
        <dbReference type="EC" id="2.7.1.1"/>
    </reaction>
    <physiologicalReaction direction="left-to-right" evidence="10">
        <dbReference type="Rhea" id="RHEA:16126"/>
    </physiologicalReaction>
</comment>
<comment type="pathway">
    <text evidence="2">Carbohydrate metabolism; hexose metabolism.</text>
</comment>
<organism evidence="14 15">
    <name type="scientific">Theileria equi strain WA</name>
    <dbReference type="NCBI Taxonomy" id="1537102"/>
    <lineage>
        <taxon>Eukaryota</taxon>
        <taxon>Sar</taxon>
        <taxon>Alveolata</taxon>
        <taxon>Apicomplexa</taxon>
        <taxon>Aconoidasida</taxon>
        <taxon>Piroplasmida</taxon>
        <taxon>Theileriidae</taxon>
        <taxon>Theileria</taxon>
    </lineage>
</organism>